<gene>
    <name evidence="2" type="ORF">C5L36_0D02335</name>
</gene>
<dbReference type="AlphaFoldDB" id="A0A2U9R886"/>
<dbReference type="VEuPathDB" id="FungiDB:C5L36_0D02335"/>
<name>A0A2U9R886_PICKU</name>
<dbReference type="RefSeq" id="XP_029322968.1">
    <property type="nucleotide sequence ID" value="XM_029467108.1"/>
</dbReference>
<organism evidence="2 3">
    <name type="scientific">Pichia kudriavzevii</name>
    <name type="common">Yeast</name>
    <name type="synonym">Issatchenkia orientalis</name>
    <dbReference type="NCBI Taxonomy" id="4909"/>
    <lineage>
        <taxon>Eukaryota</taxon>
        <taxon>Fungi</taxon>
        <taxon>Dikarya</taxon>
        <taxon>Ascomycota</taxon>
        <taxon>Saccharomycotina</taxon>
        <taxon>Pichiomycetes</taxon>
        <taxon>Pichiales</taxon>
        <taxon>Pichiaceae</taxon>
        <taxon>Pichia</taxon>
    </lineage>
</organism>
<dbReference type="OrthoDB" id="10438102at2759"/>
<protein>
    <submittedName>
        <fullName evidence="2">Uncharacterized protein</fullName>
    </submittedName>
</protein>
<keyword evidence="1" id="KW-0472">Membrane</keyword>
<evidence type="ECO:0000313" key="3">
    <source>
        <dbReference type="Proteomes" id="UP000249293"/>
    </source>
</evidence>
<accession>A0A2U9R886</accession>
<dbReference type="GeneID" id="40385320"/>
<keyword evidence="1" id="KW-0812">Transmembrane</keyword>
<keyword evidence="1" id="KW-1133">Transmembrane helix</keyword>
<dbReference type="EMBL" id="CP028776">
    <property type="protein sequence ID" value="AWU77491.1"/>
    <property type="molecule type" value="Genomic_DNA"/>
</dbReference>
<proteinExistence type="predicted"/>
<dbReference type="KEGG" id="pkz:C5L36_0D02335"/>
<keyword evidence="3" id="KW-1185">Reference proteome</keyword>
<evidence type="ECO:0000256" key="1">
    <source>
        <dbReference type="SAM" id="Phobius"/>
    </source>
</evidence>
<sequence length="67" mass="7264">MLLNELRQSLMRQPITAPTMAVGFMGGVVLPLLITNAIAQRPANALSHDANGAADTEADYYFNDILF</sequence>
<reference evidence="2 3" key="1">
    <citation type="submission" date="2018-06" db="EMBL/GenBank/DDBJ databases">
        <title>Population genomics shows no distinction between pathogenic Candida krusei and environmental Pichia kudriavzevii: One species, four names.</title>
        <authorList>
            <person name="Douglass A.P."/>
            <person name="Offei B."/>
            <person name="Braun-Galleani S."/>
            <person name="Coughlan A.Y."/>
            <person name="Martos A."/>
            <person name="Ortiz-Merino R.A."/>
            <person name="Byrne K.P."/>
            <person name="Wolfe K.H."/>
        </authorList>
    </citation>
    <scope>NUCLEOTIDE SEQUENCE [LARGE SCALE GENOMIC DNA]</scope>
    <source>
        <strain evidence="2 3">CBS573</strain>
    </source>
</reference>
<feature type="transmembrane region" description="Helical" evidence="1">
    <location>
        <begin position="20"/>
        <end position="39"/>
    </location>
</feature>
<evidence type="ECO:0000313" key="2">
    <source>
        <dbReference type="EMBL" id="AWU77491.1"/>
    </source>
</evidence>
<dbReference type="Proteomes" id="UP000249293">
    <property type="component" value="Chromosome 4"/>
</dbReference>